<evidence type="ECO:0000256" key="3">
    <source>
        <dbReference type="ARBA" id="ARBA00006906"/>
    </source>
</evidence>
<evidence type="ECO:0000256" key="1">
    <source>
        <dbReference type="ARBA" id="ARBA00000654"/>
    </source>
</evidence>
<evidence type="ECO:0000256" key="6">
    <source>
        <dbReference type="ARBA" id="ARBA00023239"/>
    </source>
</evidence>
<dbReference type="NCBIfam" id="TIGR01182">
    <property type="entry name" value="eda"/>
    <property type="match status" value="1"/>
</dbReference>
<dbReference type="SUPFAM" id="SSF51569">
    <property type="entry name" value="Aldolase"/>
    <property type="match status" value="1"/>
</dbReference>
<organism evidence="9 10">
    <name type="scientific">Paracoccus alcaliphilus</name>
    <dbReference type="NCBI Taxonomy" id="34002"/>
    <lineage>
        <taxon>Bacteria</taxon>
        <taxon>Pseudomonadati</taxon>
        <taxon>Pseudomonadota</taxon>
        <taxon>Alphaproteobacteria</taxon>
        <taxon>Rhodobacterales</taxon>
        <taxon>Paracoccaceae</taxon>
        <taxon>Paracoccus</taxon>
    </lineage>
</organism>
<comment type="similarity">
    <text evidence="3">Belongs to the KHG/KDPG aldolase family.</text>
</comment>
<evidence type="ECO:0000256" key="8">
    <source>
        <dbReference type="ARBA" id="ARBA00023277"/>
    </source>
</evidence>
<keyword evidence="6" id="KW-0456">Lyase</keyword>
<dbReference type="InterPro" id="IPR031338">
    <property type="entry name" value="KDPG/KHG_AS_2"/>
</dbReference>
<name>A0A1H8LP87_9RHOB</name>
<dbReference type="RefSeq" id="WP_090615599.1">
    <property type="nucleotide sequence ID" value="NZ_CP067124.1"/>
</dbReference>
<keyword evidence="8" id="KW-0119">Carbohydrate metabolism</keyword>
<keyword evidence="7" id="KW-0704">Schiff base</keyword>
<dbReference type="Proteomes" id="UP000199054">
    <property type="component" value="Unassembled WGS sequence"/>
</dbReference>
<evidence type="ECO:0000256" key="7">
    <source>
        <dbReference type="ARBA" id="ARBA00023270"/>
    </source>
</evidence>
<proteinExistence type="inferred from homology"/>
<dbReference type="NCBIfam" id="NF004325">
    <property type="entry name" value="PRK05718.1"/>
    <property type="match status" value="1"/>
</dbReference>
<accession>A0A1H8LP87</accession>
<dbReference type="AlphaFoldDB" id="A0A1H8LP87"/>
<comment type="subunit">
    <text evidence="4">Homotrimer.</text>
</comment>
<keyword evidence="10" id="KW-1185">Reference proteome</keyword>
<dbReference type="CDD" id="cd00452">
    <property type="entry name" value="KDPG_aldolase"/>
    <property type="match status" value="1"/>
</dbReference>
<dbReference type="EMBL" id="FODE01000032">
    <property type="protein sequence ID" value="SEO06823.1"/>
    <property type="molecule type" value="Genomic_DNA"/>
</dbReference>
<sequence length="214" mass="21767">MTPELQSRQTRSLCQLAPVIPVIVIKDLARAEGLAQALVTGGLPVLEVTLRSEVALDAIRAMSAVEGGHVGAGTVLTPDDAKRACDAGARFAVSPGLTDRLIDACQEIGLPLLPGAVTASEVMRAVDAGYDMLKFFPAEAVGGAPALKSLAGPLPKVSFCPTGGVTPKNAPDYLALPNVVCVGGSWIATDADTGAGNWAAVQERASIAAGLTRA</sequence>
<reference evidence="9 10" key="1">
    <citation type="submission" date="2016-10" db="EMBL/GenBank/DDBJ databases">
        <authorList>
            <person name="de Groot N.N."/>
        </authorList>
    </citation>
    <scope>NUCLEOTIDE SEQUENCE [LARGE SCALE GENOMIC DNA]</scope>
    <source>
        <strain evidence="9 10">DSM 8512</strain>
    </source>
</reference>
<dbReference type="InterPro" id="IPR000887">
    <property type="entry name" value="Aldlse_KDPG_KHG"/>
</dbReference>
<dbReference type="Pfam" id="PF01081">
    <property type="entry name" value="Aldolase"/>
    <property type="match status" value="1"/>
</dbReference>
<dbReference type="OrthoDB" id="9805177at2"/>
<comment type="pathway">
    <text evidence="2">Carbohydrate acid metabolism; 2-dehydro-3-deoxy-D-gluconate degradation; D-glyceraldehyde 3-phosphate and pyruvate from 2-dehydro-3-deoxy-D-gluconate: step 2/2.</text>
</comment>
<dbReference type="PROSITE" id="PS00159">
    <property type="entry name" value="ALDOLASE_KDPG_KHG_1"/>
    <property type="match status" value="1"/>
</dbReference>
<dbReference type="EC" id="4.1.2.14" evidence="5"/>
<comment type="catalytic activity">
    <reaction evidence="1">
        <text>2-dehydro-3-deoxy-6-phospho-D-gluconate = D-glyceraldehyde 3-phosphate + pyruvate</text>
        <dbReference type="Rhea" id="RHEA:17089"/>
        <dbReference type="ChEBI" id="CHEBI:15361"/>
        <dbReference type="ChEBI" id="CHEBI:57569"/>
        <dbReference type="ChEBI" id="CHEBI:59776"/>
        <dbReference type="EC" id="4.1.2.14"/>
    </reaction>
</comment>
<dbReference type="PANTHER" id="PTHR30246">
    <property type="entry name" value="2-KETO-3-DEOXY-6-PHOSPHOGLUCONATE ALDOLASE"/>
    <property type="match status" value="1"/>
</dbReference>
<evidence type="ECO:0000313" key="10">
    <source>
        <dbReference type="Proteomes" id="UP000199054"/>
    </source>
</evidence>
<dbReference type="InterPro" id="IPR013785">
    <property type="entry name" value="Aldolase_TIM"/>
</dbReference>
<dbReference type="InterPro" id="IPR031337">
    <property type="entry name" value="KDPG/KHG_AS_1"/>
</dbReference>
<dbReference type="Gene3D" id="3.20.20.70">
    <property type="entry name" value="Aldolase class I"/>
    <property type="match status" value="1"/>
</dbReference>
<evidence type="ECO:0000256" key="2">
    <source>
        <dbReference type="ARBA" id="ARBA00004736"/>
    </source>
</evidence>
<gene>
    <name evidence="9" type="ORF">SAMN04489859_103243</name>
</gene>
<dbReference type="STRING" id="34002.SAMN04489859_103243"/>
<protein>
    <recommendedName>
        <fullName evidence="5">2-dehydro-3-deoxy-phosphogluconate aldolase</fullName>
        <ecNumber evidence="5">4.1.2.14</ecNumber>
    </recommendedName>
</protein>
<dbReference type="PROSITE" id="PS00160">
    <property type="entry name" value="ALDOLASE_KDPG_KHG_2"/>
    <property type="match status" value="1"/>
</dbReference>
<evidence type="ECO:0000313" key="9">
    <source>
        <dbReference type="EMBL" id="SEO06823.1"/>
    </source>
</evidence>
<evidence type="ECO:0000256" key="5">
    <source>
        <dbReference type="ARBA" id="ARBA00013063"/>
    </source>
</evidence>
<evidence type="ECO:0000256" key="4">
    <source>
        <dbReference type="ARBA" id="ARBA00011233"/>
    </source>
</evidence>
<dbReference type="PANTHER" id="PTHR30246:SF1">
    <property type="entry name" value="2-DEHYDRO-3-DEOXY-6-PHOSPHOGALACTONATE ALDOLASE-RELATED"/>
    <property type="match status" value="1"/>
</dbReference>
<dbReference type="GO" id="GO:0008675">
    <property type="term" value="F:2-dehydro-3-deoxy-phosphogluconate aldolase activity"/>
    <property type="evidence" value="ECO:0007669"/>
    <property type="project" value="UniProtKB-EC"/>
</dbReference>